<accession>A0A4R6J3C4</accession>
<dbReference type="Pfam" id="PF19413">
    <property type="entry name" value="YaiO"/>
    <property type="match status" value="1"/>
</dbReference>
<dbReference type="InterPro" id="IPR011990">
    <property type="entry name" value="TPR-like_helical_dom_sf"/>
</dbReference>
<dbReference type="NCBIfam" id="TIGR04390">
    <property type="entry name" value="OMP_YaiO_dom"/>
    <property type="match status" value="1"/>
</dbReference>
<evidence type="ECO:0000256" key="2">
    <source>
        <dbReference type="ARBA" id="ARBA00022803"/>
    </source>
</evidence>
<comment type="caution">
    <text evidence="6">The sequence shown here is derived from an EMBL/GenBank/DDBJ whole genome shotgun (WGS) entry which is preliminary data.</text>
</comment>
<dbReference type="PANTHER" id="PTHR44943:SF8">
    <property type="entry name" value="TPR REPEAT-CONTAINING PROTEIN MJ0263"/>
    <property type="match status" value="1"/>
</dbReference>
<dbReference type="Proteomes" id="UP000295741">
    <property type="component" value="Unassembled WGS sequence"/>
</dbReference>
<evidence type="ECO:0000313" key="6">
    <source>
        <dbReference type="EMBL" id="TDO29281.1"/>
    </source>
</evidence>
<protein>
    <submittedName>
        <fullName evidence="6">YaiO family outer membrane protein</fullName>
    </submittedName>
</protein>
<organism evidence="6 7">
    <name type="scientific">Sediminibacterium goheungense</name>
    <dbReference type="NCBI Taxonomy" id="1086393"/>
    <lineage>
        <taxon>Bacteria</taxon>
        <taxon>Pseudomonadati</taxon>
        <taxon>Bacteroidota</taxon>
        <taxon>Chitinophagia</taxon>
        <taxon>Chitinophagales</taxon>
        <taxon>Chitinophagaceae</taxon>
        <taxon>Sediminibacterium</taxon>
    </lineage>
</organism>
<dbReference type="SUPFAM" id="SSF48452">
    <property type="entry name" value="TPR-like"/>
    <property type="match status" value="1"/>
</dbReference>
<dbReference type="Pfam" id="PF14559">
    <property type="entry name" value="TPR_19"/>
    <property type="match status" value="1"/>
</dbReference>
<keyword evidence="2 3" id="KW-0802">TPR repeat</keyword>
<evidence type="ECO:0000256" key="3">
    <source>
        <dbReference type="PROSITE-ProRule" id="PRU00339"/>
    </source>
</evidence>
<dbReference type="RefSeq" id="WP_133473881.1">
    <property type="nucleotide sequence ID" value="NZ_SNWP01000010.1"/>
</dbReference>
<dbReference type="InterPro" id="IPR051685">
    <property type="entry name" value="Ycf3/AcsC/BcsC/TPR_MFPF"/>
</dbReference>
<name>A0A4R6J3C4_9BACT</name>
<dbReference type="PROSITE" id="PS50005">
    <property type="entry name" value="TPR"/>
    <property type="match status" value="1"/>
</dbReference>
<keyword evidence="4" id="KW-0732">Signal</keyword>
<dbReference type="SMART" id="SM00028">
    <property type="entry name" value="TPR"/>
    <property type="match status" value="3"/>
</dbReference>
<proteinExistence type="predicted"/>
<evidence type="ECO:0000313" key="7">
    <source>
        <dbReference type="Proteomes" id="UP000295741"/>
    </source>
</evidence>
<dbReference type="AlphaFoldDB" id="A0A4R6J3C4"/>
<feature type="chain" id="PRO_5020934556" evidence="4">
    <location>
        <begin position="19"/>
        <end position="420"/>
    </location>
</feature>
<reference evidence="6 7" key="1">
    <citation type="submission" date="2019-03" db="EMBL/GenBank/DDBJ databases">
        <title>Genomic Encyclopedia of Archaeal and Bacterial Type Strains, Phase II (KMG-II): from individual species to whole genera.</title>
        <authorList>
            <person name="Goeker M."/>
        </authorList>
    </citation>
    <scope>NUCLEOTIDE SEQUENCE [LARGE SCALE GENOMIC DNA]</scope>
    <source>
        <strain evidence="6 7">DSM 28323</strain>
    </source>
</reference>
<feature type="domain" description="YaiO beta-barrel" evidence="5">
    <location>
        <begin position="183"/>
        <end position="358"/>
    </location>
</feature>
<dbReference type="PANTHER" id="PTHR44943">
    <property type="entry name" value="CELLULOSE SYNTHASE OPERON PROTEIN C"/>
    <property type="match status" value="1"/>
</dbReference>
<evidence type="ECO:0000256" key="1">
    <source>
        <dbReference type="ARBA" id="ARBA00022737"/>
    </source>
</evidence>
<dbReference type="EMBL" id="SNWP01000010">
    <property type="protein sequence ID" value="TDO29281.1"/>
    <property type="molecule type" value="Genomic_DNA"/>
</dbReference>
<dbReference type="Gene3D" id="1.25.40.10">
    <property type="entry name" value="Tetratricopeptide repeat domain"/>
    <property type="match status" value="1"/>
</dbReference>
<evidence type="ECO:0000259" key="5">
    <source>
        <dbReference type="Pfam" id="PF19413"/>
    </source>
</evidence>
<evidence type="ECO:0000256" key="4">
    <source>
        <dbReference type="SAM" id="SignalP"/>
    </source>
</evidence>
<gene>
    <name evidence="6" type="ORF">BC659_1369</name>
</gene>
<keyword evidence="1" id="KW-0677">Repeat</keyword>
<sequence length="420" mass="48183">MRLPTLFTCACFTMMLFMAEKAISQIDTSSSDGLLQAAKKAAFDEDNYPKAKGYLYKAIAKSPNYADLRVFLGRIYTWSKNYDSARICFEEVLKQTPGYEDACMAYADMTYWNDDYDKSLKVSEEGLTYHPKSEGLLLKKARVLNAMRRFQDADKTVQNLIRINKNNTEARALANRIRENAAKNKIGVSYDFVTFDKQFADPWHLVSVDYGRTTGIGSIIGRVTYANRFKTDGYQYELEAYPRISNTFYTYVGLGYSDQVGVFPKWRGGFSLYANLPKSYEAELGVRYLKFTGDPTWVYTGYIGKYYKSWLFGARTYITPSTFTSTVSSSYNISARYYYASADDMLGFNAGYGISPDDRFNAIQINGNTKLISYKAGAMFRKKIARFNVFTIDANWFNQEYLPKTIGNQYQFSIGWLRRF</sequence>
<dbReference type="InterPro" id="IPR030887">
    <property type="entry name" value="Beta-barrel_YaiO"/>
</dbReference>
<keyword evidence="7" id="KW-1185">Reference proteome</keyword>
<feature type="signal peptide" evidence="4">
    <location>
        <begin position="1"/>
        <end position="18"/>
    </location>
</feature>
<feature type="repeat" description="TPR" evidence="3">
    <location>
        <begin position="66"/>
        <end position="99"/>
    </location>
</feature>
<dbReference type="OrthoDB" id="691989at2"/>
<dbReference type="InterPro" id="IPR019734">
    <property type="entry name" value="TPR_rpt"/>
</dbReference>